<dbReference type="PROSITE" id="PS50893">
    <property type="entry name" value="ABC_TRANSPORTER_2"/>
    <property type="match status" value="1"/>
</dbReference>
<dbReference type="SUPFAM" id="SSF52540">
    <property type="entry name" value="P-loop containing nucleoside triphosphate hydrolases"/>
    <property type="match status" value="1"/>
</dbReference>
<evidence type="ECO:0000256" key="4">
    <source>
        <dbReference type="ARBA" id="ARBA00022692"/>
    </source>
</evidence>
<evidence type="ECO:0000256" key="1">
    <source>
        <dbReference type="ARBA" id="ARBA00004651"/>
    </source>
</evidence>
<evidence type="ECO:0000259" key="11">
    <source>
        <dbReference type="PROSITE" id="PS50893"/>
    </source>
</evidence>
<dbReference type="PANTHER" id="PTHR45772:SF2">
    <property type="entry name" value="ABC TRANSPORTER ATP-BINDING PROTEIN"/>
    <property type="match status" value="1"/>
</dbReference>
<proteinExistence type="predicted"/>
<comment type="subcellular location">
    <subcellularLocation>
        <location evidence="1">Cell membrane</location>
        <topology evidence="1">Multi-pass membrane protein</topology>
    </subcellularLocation>
</comment>
<feature type="transmembrane region" description="Helical" evidence="10">
    <location>
        <begin position="195"/>
        <end position="213"/>
    </location>
</feature>
<feature type="transmembrane region" description="Helical" evidence="10">
    <location>
        <begin position="20"/>
        <end position="39"/>
    </location>
</feature>
<dbReference type="Pfam" id="PF12399">
    <property type="entry name" value="BCA_ABC_TP_C"/>
    <property type="match status" value="1"/>
</dbReference>
<dbReference type="SMART" id="SM00382">
    <property type="entry name" value="AAA"/>
    <property type="match status" value="1"/>
</dbReference>
<dbReference type="EMBL" id="LFJC01000003">
    <property type="protein sequence ID" value="PIT05914.1"/>
    <property type="molecule type" value="Genomic_DNA"/>
</dbReference>
<evidence type="ECO:0000256" key="9">
    <source>
        <dbReference type="ARBA" id="ARBA00024722"/>
    </source>
</evidence>
<dbReference type="InterPro" id="IPR032823">
    <property type="entry name" value="BCA_ABC_TP_C"/>
</dbReference>
<dbReference type="AlphaFoldDB" id="A0A2M6UMS1"/>
<dbReference type="GO" id="GO:0016887">
    <property type="term" value="F:ATP hydrolysis activity"/>
    <property type="evidence" value="ECO:0007669"/>
    <property type="project" value="InterPro"/>
</dbReference>
<gene>
    <name evidence="12" type="ORF">TSA1_06000</name>
</gene>
<evidence type="ECO:0000256" key="6">
    <source>
        <dbReference type="ARBA" id="ARBA00022840"/>
    </source>
</evidence>
<dbReference type="GO" id="GO:0015658">
    <property type="term" value="F:branched-chain amino acid transmembrane transporter activity"/>
    <property type="evidence" value="ECO:0007669"/>
    <property type="project" value="InterPro"/>
</dbReference>
<comment type="caution">
    <text evidence="12">The sequence shown here is derived from an EMBL/GenBank/DDBJ whole genome shotgun (WGS) entry which is preliminary data.</text>
</comment>
<dbReference type="Proteomes" id="UP000228930">
    <property type="component" value="Unassembled WGS sequence"/>
</dbReference>
<reference evidence="12 13" key="1">
    <citation type="submission" date="2015-06" db="EMBL/GenBank/DDBJ databases">
        <title>Comparative genome analysis of nirS-carrying Bradyrhizobium sp. strains.</title>
        <authorList>
            <person name="Ishii S."/>
            <person name="Jang J."/>
            <person name="Nishizawa T."/>
            <person name="Senoo K."/>
        </authorList>
    </citation>
    <scope>NUCLEOTIDE SEQUENCE [LARGE SCALE GENOMIC DNA]</scope>
    <source>
        <strain evidence="12 13">TSA1</strain>
    </source>
</reference>
<evidence type="ECO:0000256" key="10">
    <source>
        <dbReference type="SAM" id="Phobius"/>
    </source>
</evidence>
<accession>A0A2M6UMS1</accession>
<evidence type="ECO:0000256" key="8">
    <source>
        <dbReference type="ARBA" id="ARBA00023136"/>
    </source>
</evidence>
<dbReference type="GO" id="GO:0005886">
    <property type="term" value="C:plasma membrane"/>
    <property type="evidence" value="ECO:0007669"/>
    <property type="project" value="UniProtKB-SubCell"/>
</dbReference>
<sequence length="579" mass="61665">MLLIPLLPVPELVITQMNYIGIDALVVVGLVLLTGICGLTSFGQAAFVGIGAYATAYATTVLNWSPWAGLGLGLLLTAVIALILGMVTLRMSGHNLPLATIAWCVALYYVLGNVDALGRYDGMVNIPSVSIVGLSLQSGRHYYYLVWIFAGLAAFGTLRLLDSRSGRILRTINPDHGGGATMPEAMGASVFRHKLLAFLIAALLASAAGWLFAHLQRTINPSPFGIGRSLDYLFMGVLGGVGYVWGAFVGAAFTTVLRDLLQDWLPKIFGGSGNYETIVFGLLLIAALKISPGGLWSWVSGHFEAKRFEIESSARDALPRRSKPQAGEQLLDVQGIHKQFGGLAAVQNVSFSLGAGEIVGLIGPNGAGKSTTFNLISGALSLSEGEVVFSGKKVGGSPSRSIARLGLSRTFQHVKLVPDMSVIENVALGCYQRTESGPIAALLRTDRLEERRAFAEAERQLRRIGLQDVLFQKAGNLSLGAQRLVEIARALAADPLLLLLDEPAAGLRDGEKAALAQVLAQLRQERLGLLLVEHDMNFVMGLADRIVVMEFGRKLIEGTPAVVQASPAVRAAYLGLEAS</sequence>
<dbReference type="GO" id="GO:0005524">
    <property type="term" value="F:ATP binding"/>
    <property type="evidence" value="ECO:0007669"/>
    <property type="project" value="UniProtKB-KW"/>
</dbReference>
<organism evidence="12 13">
    <name type="scientific">Bradyrhizobium nitroreducens</name>
    <dbReference type="NCBI Taxonomy" id="709803"/>
    <lineage>
        <taxon>Bacteria</taxon>
        <taxon>Pseudomonadati</taxon>
        <taxon>Pseudomonadota</taxon>
        <taxon>Alphaproteobacteria</taxon>
        <taxon>Hyphomicrobiales</taxon>
        <taxon>Nitrobacteraceae</taxon>
        <taxon>Bradyrhizobium</taxon>
    </lineage>
</organism>
<evidence type="ECO:0000256" key="7">
    <source>
        <dbReference type="ARBA" id="ARBA00022989"/>
    </source>
</evidence>
<comment type="function">
    <text evidence="9">Involved in beta-(1--&gt;2)glucan export. Transmembrane domains (TMD) form a pore in the inner membrane and the ATP-binding domain (NBD) is responsible for energy generation.</text>
</comment>
<keyword evidence="8 10" id="KW-0472">Membrane</keyword>
<dbReference type="InterPro" id="IPR003439">
    <property type="entry name" value="ABC_transporter-like_ATP-bd"/>
</dbReference>
<keyword evidence="4 10" id="KW-0812">Transmembrane</keyword>
<evidence type="ECO:0000313" key="12">
    <source>
        <dbReference type="EMBL" id="PIT05914.1"/>
    </source>
</evidence>
<feature type="transmembrane region" description="Helical" evidence="10">
    <location>
        <begin position="96"/>
        <end position="114"/>
    </location>
</feature>
<evidence type="ECO:0000256" key="3">
    <source>
        <dbReference type="ARBA" id="ARBA00022475"/>
    </source>
</evidence>
<dbReference type="InterPro" id="IPR043428">
    <property type="entry name" value="LivM-like"/>
</dbReference>
<dbReference type="Pfam" id="PF00005">
    <property type="entry name" value="ABC_tran"/>
    <property type="match status" value="1"/>
</dbReference>
<keyword evidence="7 10" id="KW-1133">Transmembrane helix</keyword>
<feature type="transmembrane region" description="Helical" evidence="10">
    <location>
        <begin position="142"/>
        <end position="161"/>
    </location>
</feature>
<dbReference type="PANTHER" id="PTHR45772">
    <property type="entry name" value="CONSERVED COMPONENT OF ABC TRANSPORTER FOR NATURAL AMINO ACIDS-RELATED"/>
    <property type="match status" value="1"/>
</dbReference>
<dbReference type="CDD" id="cd06581">
    <property type="entry name" value="TM_PBP1_LivM_like"/>
    <property type="match status" value="1"/>
</dbReference>
<dbReference type="FunFam" id="3.40.50.300:FF:000421">
    <property type="entry name" value="Branched-chain amino acid ABC transporter ATP-binding protein"/>
    <property type="match status" value="1"/>
</dbReference>
<keyword evidence="2" id="KW-0813">Transport</keyword>
<dbReference type="InterPro" id="IPR027417">
    <property type="entry name" value="P-loop_NTPase"/>
</dbReference>
<keyword evidence="5" id="KW-0547">Nucleotide-binding</keyword>
<dbReference type="CDD" id="cd03219">
    <property type="entry name" value="ABC_Mj1267_LivG_branched"/>
    <property type="match status" value="1"/>
</dbReference>
<evidence type="ECO:0000256" key="2">
    <source>
        <dbReference type="ARBA" id="ARBA00022448"/>
    </source>
</evidence>
<keyword evidence="6" id="KW-0067">ATP-binding</keyword>
<feature type="domain" description="ABC transporter" evidence="11">
    <location>
        <begin position="331"/>
        <end position="576"/>
    </location>
</feature>
<feature type="transmembrane region" description="Helical" evidence="10">
    <location>
        <begin position="278"/>
        <end position="299"/>
    </location>
</feature>
<evidence type="ECO:0000256" key="5">
    <source>
        <dbReference type="ARBA" id="ARBA00022741"/>
    </source>
</evidence>
<evidence type="ECO:0000313" key="13">
    <source>
        <dbReference type="Proteomes" id="UP000228930"/>
    </source>
</evidence>
<dbReference type="Gene3D" id="3.40.50.300">
    <property type="entry name" value="P-loop containing nucleotide triphosphate hydrolases"/>
    <property type="match status" value="1"/>
</dbReference>
<keyword evidence="13" id="KW-1185">Reference proteome</keyword>
<feature type="transmembrane region" description="Helical" evidence="10">
    <location>
        <begin position="70"/>
        <end position="89"/>
    </location>
</feature>
<dbReference type="Pfam" id="PF02653">
    <property type="entry name" value="BPD_transp_2"/>
    <property type="match status" value="1"/>
</dbReference>
<feature type="transmembrane region" description="Helical" evidence="10">
    <location>
        <begin position="233"/>
        <end position="257"/>
    </location>
</feature>
<dbReference type="InterPro" id="IPR051120">
    <property type="entry name" value="ABC_AA/LPS_Transport"/>
</dbReference>
<name>A0A2M6UMS1_9BRAD</name>
<dbReference type="InterPro" id="IPR001851">
    <property type="entry name" value="ABC_transp_permease"/>
</dbReference>
<keyword evidence="3" id="KW-1003">Cell membrane</keyword>
<protein>
    <recommendedName>
        <fullName evidence="11">ABC transporter domain-containing protein</fullName>
    </recommendedName>
</protein>
<dbReference type="InterPro" id="IPR003593">
    <property type="entry name" value="AAA+_ATPase"/>
</dbReference>